<gene>
    <name evidence="4" type="ORF">BS50DRAFT_616779</name>
</gene>
<dbReference type="InterPro" id="IPR036864">
    <property type="entry name" value="Zn2-C6_fun-type_DNA-bd_sf"/>
</dbReference>
<feature type="region of interest" description="Disordered" evidence="2">
    <location>
        <begin position="726"/>
        <end position="747"/>
    </location>
</feature>
<accession>A0A2T2P6T6</accession>
<evidence type="ECO:0000256" key="1">
    <source>
        <dbReference type="ARBA" id="ARBA00023242"/>
    </source>
</evidence>
<dbReference type="GO" id="GO:0005634">
    <property type="term" value="C:nucleus"/>
    <property type="evidence" value="ECO:0007669"/>
    <property type="project" value="TreeGrafter"/>
</dbReference>
<keyword evidence="5" id="KW-1185">Reference proteome</keyword>
<dbReference type="Gene3D" id="4.10.240.10">
    <property type="entry name" value="Zn(2)-C6 fungal-type DNA-binding domain"/>
    <property type="match status" value="1"/>
</dbReference>
<dbReference type="PROSITE" id="PS50048">
    <property type="entry name" value="ZN2_CY6_FUNGAL_2"/>
    <property type="match status" value="1"/>
</dbReference>
<dbReference type="SUPFAM" id="SSF57701">
    <property type="entry name" value="Zn2/Cys6 DNA-binding domain"/>
    <property type="match status" value="1"/>
</dbReference>
<feature type="compositionally biased region" description="Polar residues" evidence="2">
    <location>
        <begin position="695"/>
        <end position="714"/>
    </location>
</feature>
<dbReference type="PANTHER" id="PTHR31644:SF2">
    <property type="entry name" value="TRANSCRIPTIONAL ACTIVATOR ARO80-RELATED"/>
    <property type="match status" value="1"/>
</dbReference>
<dbReference type="Proteomes" id="UP000240883">
    <property type="component" value="Unassembled WGS sequence"/>
</dbReference>
<dbReference type="InterPro" id="IPR001138">
    <property type="entry name" value="Zn2Cys6_DnaBD"/>
</dbReference>
<dbReference type="STRING" id="1448308.A0A2T2P6T6"/>
<dbReference type="GO" id="GO:0045944">
    <property type="term" value="P:positive regulation of transcription by RNA polymerase II"/>
    <property type="evidence" value="ECO:0007669"/>
    <property type="project" value="TreeGrafter"/>
</dbReference>
<sequence>MPPSSQHSRNQRHNGPLKRSYVACIPCRTRKVRCVIGTQPPCQKCAREHRECRFEVHEKSWKHRETPKWAGNHAENAPVPTASSEQEPPPPFASPSNTPTSQIASPGDTSPRAPLSASSHHPSPSLLLRHADPSQAGTSPSLTDRVVSSMVTGPNDALDILFDAASSSAGPANRSRNLSLPQVDLPSSFIPVIRELSDPQDNVLDLWDRCRFVRQGWFTAQEAVTYVDLFYQYFAPLSPIVSDAYCAHESHHVLICEEPMLCCTILTIASRYFILPGSGGHSRSHFIHQRLWQYCELLIRRVMFGQEKHSTAKTRILGTIESFILISDWHPRAIHFPPETEGWDGELISPAYDRHNRRHRNGESPLIRWREDVFEPSKRSERMSWMLLGSAVNLAYELGVFSEASSMPSPHNASEEIRSVRIRKSLYIYVTQMASRLGCASILPDNFTSTNRLTSTNSISTGPMDIYIDLWMSIARLTKVASAMFFPSVEYTKQTVLNGQYAILLDHFSSTMKEWREDCQIKIKQLPDALQNFLTIEHCYLQAYTNALSIQAAVEKALARGIRTVEDCQNGSLQDCLRAKDLGFIREVLHAGRTILEAATDLATKGLLRCAPFRITTYITCSSVLYLKAVFLCHAASVDGDRRSPEDQLQPLDDAIISLRSCAVDDMDFSSRYATLIEKQLFKLRVCIVPERSSRTSTSNGEQPPTTAEGNPNVQQDLDLSLMENMSWPENTDSPNQNPADPSHIGMSDMSWWSQPFDPSLAPFTGNYPHYTLGFEIDSLDFLLNLSQVGGLG</sequence>
<dbReference type="CDD" id="cd12148">
    <property type="entry name" value="fungal_TF_MHR"/>
    <property type="match status" value="1"/>
</dbReference>
<dbReference type="PANTHER" id="PTHR31644">
    <property type="entry name" value="TRANSCRIPTIONAL ACTIVATOR ARO80-RELATED"/>
    <property type="match status" value="1"/>
</dbReference>
<name>A0A2T2P6T6_CORCC</name>
<protein>
    <recommendedName>
        <fullName evidence="3">Zn(2)-C6 fungal-type domain-containing protein</fullName>
    </recommendedName>
</protein>
<feature type="compositionally biased region" description="Basic and acidic residues" evidence="2">
    <location>
        <begin position="56"/>
        <end position="67"/>
    </location>
</feature>
<feature type="compositionally biased region" description="Polar residues" evidence="2">
    <location>
        <begin position="728"/>
        <end position="740"/>
    </location>
</feature>
<dbReference type="InterPro" id="IPR052780">
    <property type="entry name" value="AAA_Catabolism_Regulators"/>
</dbReference>
<dbReference type="GO" id="GO:0009074">
    <property type="term" value="P:aromatic amino acid family catabolic process"/>
    <property type="evidence" value="ECO:0007669"/>
    <property type="project" value="TreeGrafter"/>
</dbReference>
<organism evidence="4 5">
    <name type="scientific">Corynespora cassiicola Philippines</name>
    <dbReference type="NCBI Taxonomy" id="1448308"/>
    <lineage>
        <taxon>Eukaryota</taxon>
        <taxon>Fungi</taxon>
        <taxon>Dikarya</taxon>
        <taxon>Ascomycota</taxon>
        <taxon>Pezizomycotina</taxon>
        <taxon>Dothideomycetes</taxon>
        <taxon>Pleosporomycetidae</taxon>
        <taxon>Pleosporales</taxon>
        <taxon>Corynesporascaceae</taxon>
        <taxon>Corynespora</taxon>
    </lineage>
</organism>
<feature type="region of interest" description="Disordered" evidence="2">
    <location>
        <begin position="56"/>
        <end position="146"/>
    </location>
</feature>
<evidence type="ECO:0000313" key="4">
    <source>
        <dbReference type="EMBL" id="PSN73394.1"/>
    </source>
</evidence>
<feature type="domain" description="Zn(2)-C6 fungal-type" evidence="3">
    <location>
        <begin position="23"/>
        <end position="54"/>
    </location>
</feature>
<evidence type="ECO:0000259" key="3">
    <source>
        <dbReference type="PROSITE" id="PS50048"/>
    </source>
</evidence>
<dbReference type="CDD" id="cd00067">
    <property type="entry name" value="GAL4"/>
    <property type="match status" value="1"/>
</dbReference>
<dbReference type="GO" id="GO:0000981">
    <property type="term" value="F:DNA-binding transcription factor activity, RNA polymerase II-specific"/>
    <property type="evidence" value="ECO:0007669"/>
    <property type="project" value="InterPro"/>
</dbReference>
<proteinExistence type="predicted"/>
<feature type="region of interest" description="Disordered" evidence="2">
    <location>
        <begin position="693"/>
        <end position="714"/>
    </location>
</feature>
<reference evidence="4 5" key="1">
    <citation type="journal article" date="2018" name="Front. Microbiol.">
        <title>Genome-Wide Analysis of Corynespora cassiicola Leaf Fall Disease Putative Effectors.</title>
        <authorList>
            <person name="Lopez D."/>
            <person name="Ribeiro S."/>
            <person name="Label P."/>
            <person name="Fumanal B."/>
            <person name="Venisse J.S."/>
            <person name="Kohler A."/>
            <person name="de Oliveira R.R."/>
            <person name="Labutti K."/>
            <person name="Lipzen A."/>
            <person name="Lail K."/>
            <person name="Bauer D."/>
            <person name="Ohm R.A."/>
            <person name="Barry K.W."/>
            <person name="Spatafora J."/>
            <person name="Grigoriev I.V."/>
            <person name="Martin F.M."/>
            <person name="Pujade-Renaud V."/>
        </authorList>
    </citation>
    <scope>NUCLEOTIDE SEQUENCE [LARGE SCALE GENOMIC DNA]</scope>
    <source>
        <strain evidence="4 5">Philippines</strain>
    </source>
</reference>
<dbReference type="PROSITE" id="PS00463">
    <property type="entry name" value="ZN2_CY6_FUNGAL_1"/>
    <property type="match status" value="1"/>
</dbReference>
<dbReference type="Pfam" id="PF00172">
    <property type="entry name" value="Zn_clus"/>
    <property type="match status" value="1"/>
</dbReference>
<dbReference type="EMBL" id="KZ678129">
    <property type="protein sequence ID" value="PSN73394.1"/>
    <property type="molecule type" value="Genomic_DNA"/>
</dbReference>
<evidence type="ECO:0000313" key="5">
    <source>
        <dbReference type="Proteomes" id="UP000240883"/>
    </source>
</evidence>
<feature type="compositionally biased region" description="Low complexity" evidence="2">
    <location>
        <begin position="110"/>
        <end position="128"/>
    </location>
</feature>
<evidence type="ECO:0000256" key="2">
    <source>
        <dbReference type="SAM" id="MobiDB-lite"/>
    </source>
</evidence>
<keyword evidence="1" id="KW-0539">Nucleus</keyword>
<dbReference type="SMART" id="SM00066">
    <property type="entry name" value="GAL4"/>
    <property type="match status" value="1"/>
</dbReference>
<dbReference type="AlphaFoldDB" id="A0A2T2P6T6"/>
<dbReference type="OrthoDB" id="2262349at2759"/>
<dbReference type="GO" id="GO:0008270">
    <property type="term" value="F:zinc ion binding"/>
    <property type="evidence" value="ECO:0007669"/>
    <property type="project" value="InterPro"/>
</dbReference>